<protein>
    <submittedName>
        <fullName evidence="1">Uncharacterized protein</fullName>
    </submittedName>
</protein>
<accession>M8BZP3</accession>
<reference evidence="1" key="1">
    <citation type="submission" date="2015-06" db="UniProtKB">
        <authorList>
            <consortium name="EnsemblPlants"/>
        </authorList>
    </citation>
    <scope>IDENTIFICATION</scope>
</reference>
<dbReference type="EnsemblPlants" id="EMT08418">
    <property type="protein sequence ID" value="EMT08418"/>
    <property type="gene ID" value="F775_25036"/>
</dbReference>
<sequence length="140" mass="16020">MAPPCSFRSTPWMDTEPPPSSHGAALSYRSSPWIDIEPATSSHGAALVLPILPMSVHHTFASVRANAEMQYMFTESRCQPEDVRGARIIGVALVHHMLGVLVHAFHRKMPESSTRMALRRARWRRSTEEFRFIFRRRLDH</sequence>
<proteinExistence type="predicted"/>
<evidence type="ECO:0000313" key="1">
    <source>
        <dbReference type="EnsemblPlants" id="EMT08418"/>
    </source>
</evidence>
<dbReference type="AlphaFoldDB" id="M8BZP3"/>
<organism evidence="1">
    <name type="scientific">Aegilops tauschii</name>
    <name type="common">Tausch's goatgrass</name>
    <name type="synonym">Aegilops squarrosa</name>
    <dbReference type="NCBI Taxonomy" id="37682"/>
    <lineage>
        <taxon>Eukaryota</taxon>
        <taxon>Viridiplantae</taxon>
        <taxon>Streptophyta</taxon>
        <taxon>Embryophyta</taxon>
        <taxon>Tracheophyta</taxon>
        <taxon>Spermatophyta</taxon>
        <taxon>Magnoliopsida</taxon>
        <taxon>Liliopsida</taxon>
        <taxon>Poales</taxon>
        <taxon>Poaceae</taxon>
        <taxon>BOP clade</taxon>
        <taxon>Pooideae</taxon>
        <taxon>Triticodae</taxon>
        <taxon>Triticeae</taxon>
        <taxon>Triticinae</taxon>
        <taxon>Aegilops</taxon>
    </lineage>
</organism>
<name>M8BZP3_AEGTA</name>